<dbReference type="Proteomes" id="UP000640052">
    <property type="component" value="Unassembled WGS sequence"/>
</dbReference>
<keyword evidence="3" id="KW-1185">Reference proteome</keyword>
<reference evidence="2" key="1">
    <citation type="submission" date="2021-01" db="EMBL/GenBank/DDBJ databases">
        <title>Whole genome shotgun sequence of Acrocarpospora phusangensis NBRC 108782.</title>
        <authorList>
            <person name="Komaki H."/>
            <person name="Tamura T."/>
        </authorList>
    </citation>
    <scope>NUCLEOTIDE SEQUENCE</scope>
    <source>
        <strain evidence="2">NBRC 108782</strain>
    </source>
</reference>
<gene>
    <name evidence="2" type="ORF">Aph01nite_38690</name>
</gene>
<protein>
    <recommendedName>
        <fullName evidence="1">RES domain-containing protein</fullName>
    </recommendedName>
</protein>
<dbReference type="EMBL" id="BOOA01000030">
    <property type="protein sequence ID" value="GIH25559.1"/>
    <property type="molecule type" value="Genomic_DNA"/>
</dbReference>
<evidence type="ECO:0000313" key="3">
    <source>
        <dbReference type="Proteomes" id="UP000640052"/>
    </source>
</evidence>
<dbReference type="Pfam" id="PF08808">
    <property type="entry name" value="RES"/>
    <property type="match status" value="1"/>
</dbReference>
<sequence>MPVPMPPTRCPNTPRAQVVPAGTRLWRVHDAAYSSAAFNPTQTDPHWGGGRFDSTKLCEPPYSYLYAAHDRGTALAETVMRAIPFSDRGHCPVPRKAIKGRKLSRIELVRDVTVLDLVKPEDFTGVCAKISLIRAEAAEYGQTRRWADWLRRHQAWAEGLRWQSNPSMTNLVLVLFGDRCDAVRPVPGEDAALDDPGFLDELNDALRPYGGYVHPPRRRPGG</sequence>
<proteinExistence type="predicted"/>
<dbReference type="RefSeq" id="WP_204042268.1">
    <property type="nucleotide sequence ID" value="NZ_BOOA01000030.1"/>
</dbReference>
<dbReference type="InterPro" id="IPR014914">
    <property type="entry name" value="RES_dom"/>
</dbReference>
<dbReference type="SMART" id="SM00953">
    <property type="entry name" value="RES"/>
    <property type="match status" value="1"/>
</dbReference>
<organism evidence="2 3">
    <name type="scientific">Acrocarpospora phusangensis</name>
    <dbReference type="NCBI Taxonomy" id="1070424"/>
    <lineage>
        <taxon>Bacteria</taxon>
        <taxon>Bacillati</taxon>
        <taxon>Actinomycetota</taxon>
        <taxon>Actinomycetes</taxon>
        <taxon>Streptosporangiales</taxon>
        <taxon>Streptosporangiaceae</taxon>
        <taxon>Acrocarpospora</taxon>
    </lineage>
</organism>
<accession>A0A919QAH2</accession>
<evidence type="ECO:0000313" key="2">
    <source>
        <dbReference type="EMBL" id="GIH25559.1"/>
    </source>
</evidence>
<comment type="caution">
    <text evidence="2">The sequence shown here is derived from an EMBL/GenBank/DDBJ whole genome shotgun (WGS) entry which is preliminary data.</text>
</comment>
<evidence type="ECO:0000259" key="1">
    <source>
        <dbReference type="SMART" id="SM00953"/>
    </source>
</evidence>
<name>A0A919QAH2_9ACTN</name>
<dbReference type="AlphaFoldDB" id="A0A919QAH2"/>
<feature type="domain" description="RES" evidence="1">
    <location>
        <begin position="37"/>
        <end position="187"/>
    </location>
</feature>